<accession>A0ABR0JYE2</accession>
<protein>
    <submittedName>
        <fullName evidence="2">Uncharacterized protein</fullName>
    </submittedName>
</protein>
<sequence length="263" mass="28671">MAKPKTRRKSSDPAPKATSTVIPTAIDPALAALFASSAETAVESAVHTNGITSTDAAEEEASSDVESEAGSADEQESSSESESEIEIEEANERPCKRRKVDVDEDLESKSLDKLVREEEQEQKHRRKKDGKGPAEALDKSDEDDASDSDLNSELHDISDSEVEKAPKEDIVADGDDDEAPPKYEALSGTAHELEAEKTSRACSLGNVPTSVISPNAQRKPSSYTSARLLPENTMKRSNRYDSAVQHLYRMQVLSVPLMRRKSL</sequence>
<feature type="compositionally biased region" description="Basic and acidic residues" evidence="1">
    <location>
        <begin position="107"/>
        <end position="117"/>
    </location>
</feature>
<evidence type="ECO:0000313" key="3">
    <source>
        <dbReference type="Proteomes" id="UP001345013"/>
    </source>
</evidence>
<feature type="region of interest" description="Disordered" evidence="1">
    <location>
        <begin position="1"/>
        <end position="24"/>
    </location>
</feature>
<gene>
    <name evidence="2" type="ORF">LTR24_008961</name>
</gene>
<evidence type="ECO:0000256" key="1">
    <source>
        <dbReference type="SAM" id="MobiDB-lite"/>
    </source>
</evidence>
<organism evidence="2 3">
    <name type="scientific">Lithohypha guttulata</name>
    <dbReference type="NCBI Taxonomy" id="1690604"/>
    <lineage>
        <taxon>Eukaryota</taxon>
        <taxon>Fungi</taxon>
        <taxon>Dikarya</taxon>
        <taxon>Ascomycota</taxon>
        <taxon>Pezizomycotina</taxon>
        <taxon>Eurotiomycetes</taxon>
        <taxon>Chaetothyriomycetidae</taxon>
        <taxon>Chaetothyriales</taxon>
        <taxon>Trichomeriaceae</taxon>
        <taxon>Lithohypha</taxon>
    </lineage>
</organism>
<feature type="compositionally biased region" description="Acidic residues" evidence="1">
    <location>
        <begin position="56"/>
        <end position="89"/>
    </location>
</feature>
<proteinExistence type="predicted"/>
<feature type="compositionally biased region" description="Basic and acidic residues" evidence="1">
    <location>
        <begin position="130"/>
        <end position="139"/>
    </location>
</feature>
<feature type="region of interest" description="Disordered" evidence="1">
    <location>
        <begin position="41"/>
        <end position="229"/>
    </location>
</feature>
<feature type="compositionally biased region" description="Polar residues" evidence="1">
    <location>
        <begin position="206"/>
        <end position="225"/>
    </location>
</feature>
<comment type="caution">
    <text evidence="2">The sequence shown here is derived from an EMBL/GenBank/DDBJ whole genome shotgun (WGS) entry which is preliminary data.</text>
</comment>
<dbReference type="EMBL" id="JAVRRG010000173">
    <property type="protein sequence ID" value="KAK5079767.1"/>
    <property type="molecule type" value="Genomic_DNA"/>
</dbReference>
<evidence type="ECO:0000313" key="2">
    <source>
        <dbReference type="EMBL" id="KAK5079767.1"/>
    </source>
</evidence>
<dbReference type="Proteomes" id="UP001345013">
    <property type="component" value="Unassembled WGS sequence"/>
</dbReference>
<feature type="compositionally biased region" description="Basic and acidic residues" evidence="1">
    <location>
        <begin position="152"/>
        <end position="170"/>
    </location>
</feature>
<name>A0ABR0JYE2_9EURO</name>
<keyword evidence="3" id="KW-1185">Reference proteome</keyword>
<reference evidence="2 3" key="1">
    <citation type="submission" date="2023-08" db="EMBL/GenBank/DDBJ databases">
        <title>Black Yeasts Isolated from many extreme environments.</title>
        <authorList>
            <person name="Coleine C."/>
            <person name="Stajich J.E."/>
            <person name="Selbmann L."/>
        </authorList>
    </citation>
    <scope>NUCLEOTIDE SEQUENCE [LARGE SCALE GENOMIC DNA]</scope>
    <source>
        <strain evidence="2 3">CCFEE 5885</strain>
    </source>
</reference>